<sequence length="49" mass="5752">PTSKSMQKILLTRQEIKQLKIKNELHFKSNLQQLFAMIPGNKEKKVSKK</sequence>
<gene>
    <name evidence="1" type="ORF">S03H2_70998</name>
</gene>
<name>X1JWZ0_9ZZZZ</name>
<feature type="non-terminal residue" evidence="1">
    <location>
        <position position="1"/>
    </location>
</feature>
<proteinExistence type="predicted"/>
<accession>X1JWZ0</accession>
<dbReference type="EMBL" id="BARU01047357">
    <property type="protein sequence ID" value="GAH98637.1"/>
    <property type="molecule type" value="Genomic_DNA"/>
</dbReference>
<organism evidence="1">
    <name type="scientific">marine sediment metagenome</name>
    <dbReference type="NCBI Taxonomy" id="412755"/>
    <lineage>
        <taxon>unclassified sequences</taxon>
        <taxon>metagenomes</taxon>
        <taxon>ecological metagenomes</taxon>
    </lineage>
</organism>
<reference evidence="1" key="1">
    <citation type="journal article" date="2014" name="Front. Microbiol.">
        <title>High frequency of phylogenetically diverse reductive dehalogenase-homologous genes in deep subseafloor sedimentary metagenomes.</title>
        <authorList>
            <person name="Kawai M."/>
            <person name="Futagami T."/>
            <person name="Toyoda A."/>
            <person name="Takaki Y."/>
            <person name="Nishi S."/>
            <person name="Hori S."/>
            <person name="Arai W."/>
            <person name="Tsubouchi T."/>
            <person name="Morono Y."/>
            <person name="Uchiyama I."/>
            <person name="Ito T."/>
            <person name="Fujiyama A."/>
            <person name="Inagaki F."/>
            <person name="Takami H."/>
        </authorList>
    </citation>
    <scope>NUCLEOTIDE SEQUENCE</scope>
    <source>
        <strain evidence="1">Expedition CK06-06</strain>
    </source>
</reference>
<protein>
    <submittedName>
        <fullName evidence="1">Uncharacterized protein</fullName>
    </submittedName>
</protein>
<evidence type="ECO:0000313" key="1">
    <source>
        <dbReference type="EMBL" id="GAH98637.1"/>
    </source>
</evidence>
<comment type="caution">
    <text evidence="1">The sequence shown here is derived from an EMBL/GenBank/DDBJ whole genome shotgun (WGS) entry which is preliminary data.</text>
</comment>
<dbReference type="AlphaFoldDB" id="X1JWZ0"/>